<organism evidence="1 2">
    <name type="scientific">Sunxiuqinia dokdonensis</name>
    <dbReference type="NCBI Taxonomy" id="1409788"/>
    <lineage>
        <taxon>Bacteria</taxon>
        <taxon>Pseudomonadati</taxon>
        <taxon>Bacteroidota</taxon>
        <taxon>Bacteroidia</taxon>
        <taxon>Marinilabiliales</taxon>
        <taxon>Prolixibacteraceae</taxon>
        <taxon>Sunxiuqinia</taxon>
    </lineage>
</organism>
<keyword evidence="2" id="KW-1185">Reference proteome</keyword>
<dbReference type="EMBL" id="LGIA01000171">
    <property type="protein sequence ID" value="KOH44123.1"/>
    <property type="molecule type" value="Genomic_DNA"/>
</dbReference>
<name>A0A0L8V6Y5_9BACT</name>
<dbReference type="Proteomes" id="UP000036958">
    <property type="component" value="Unassembled WGS sequence"/>
</dbReference>
<dbReference type="STRING" id="1409788.NC99_31160"/>
<dbReference type="RefSeq" id="WP_053184920.1">
    <property type="nucleotide sequence ID" value="NZ_LGIA01000171.1"/>
</dbReference>
<sequence length="234" mass="25996">MTQRNYSVKDEVMLMACKTIVKNMSINLSDLSLVRSNWTEDYVAGLDTKIDTAVNDFLGLDKQKHLRAATDQVEDILKPAIRNLGFLKTQIEVDMGKDAKEILRGLGYTKPLNALDQEGVITLLYAFKKGMTDDLKAQMLAKGTNPVLIDETIGYAEALQQANLSQEVLKGSSRELSAEAATAFNDIYTEVIGICKIASRIYHDDPVKKSQFTFNKVVARMGANNKKEEEPVAE</sequence>
<evidence type="ECO:0000313" key="2">
    <source>
        <dbReference type="Proteomes" id="UP000036958"/>
    </source>
</evidence>
<comment type="caution">
    <text evidence="1">The sequence shown here is derived from an EMBL/GenBank/DDBJ whole genome shotgun (WGS) entry which is preliminary data.</text>
</comment>
<reference evidence="2" key="1">
    <citation type="submission" date="2015-07" db="EMBL/GenBank/DDBJ databases">
        <title>Genome sequencing of Sunxiuqinia dokdonensis strain SK.</title>
        <authorList>
            <person name="Ahn S."/>
            <person name="Kim B.-C."/>
        </authorList>
    </citation>
    <scope>NUCLEOTIDE SEQUENCE [LARGE SCALE GENOMIC DNA]</scope>
    <source>
        <strain evidence="2">SK</strain>
    </source>
</reference>
<proteinExistence type="predicted"/>
<protein>
    <submittedName>
        <fullName evidence="1">Uncharacterized protein</fullName>
    </submittedName>
</protein>
<dbReference type="AlphaFoldDB" id="A0A0L8V6Y5"/>
<evidence type="ECO:0000313" key="1">
    <source>
        <dbReference type="EMBL" id="KOH44123.1"/>
    </source>
</evidence>
<gene>
    <name evidence="1" type="ORF">NC99_31160</name>
</gene>
<dbReference type="OrthoDB" id="1360222at2"/>
<accession>A0A0L8V6Y5</accession>